<organism evidence="2 3">
    <name type="scientific">Apatococcus lobatus</name>
    <dbReference type="NCBI Taxonomy" id="904363"/>
    <lineage>
        <taxon>Eukaryota</taxon>
        <taxon>Viridiplantae</taxon>
        <taxon>Chlorophyta</taxon>
        <taxon>core chlorophytes</taxon>
        <taxon>Trebouxiophyceae</taxon>
        <taxon>Chlorellales</taxon>
        <taxon>Chlorellaceae</taxon>
        <taxon>Apatococcus</taxon>
    </lineage>
</organism>
<evidence type="ECO:0000313" key="3">
    <source>
        <dbReference type="Proteomes" id="UP001438707"/>
    </source>
</evidence>
<evidence type="ECO:0000313" key="2">
    <source>
        <dbReference type="EMBL" id="KAK9831214.1"/>
    </source>
</evidence>
<dbReference type="AlphaFoldDB" id="A0AAW1RBY5"/>
<accession>A0AAW1RBY5</accession>
<gene>
    <name evidence="2" type="ORF">WJX74_007831</name>
</gene>
<protein>
    <submittedName>
        <fullName evidence="2">Uncharacterized protein</fullName>
    </submittedName>
</protein>
<evidence type="ECO:0000256" key="1">
    <source>
        <dbReference type="SAM" id="MobiDB-lite"/>
    </source>
</evidence>
<feature type="region of interest" description="Disordered" evidence="1">
    <location>
        <begin position="1"/>
        <end position="20"/>
    </location>
</feature>
<sequence>MRGRIQEEDQSAPQRSKGWFSYDRTLGGKQYEVHCRRKVPIDAGPPSATPWMQLALRRSFWMRTRRLRGKGWIDPERCGGTSWGRGQERTSCNNLLLIHAWSIGTSDTHLPAAEAPEGELNGIIPRRKNVEYGVHHRQNQMSIAIYDEQRFNSELLVTPLSDPTQTQEATSFRP</sequence>
<dbReference type="Proteomes" id="UP001438707">
    <property type="component" value="Unassembled WGS sequence"/>
</dbReference>
<proteinExistence type="predicted"/>
<dbReference type="EMBL" id="JALJOS010000014">
    <property type="protein sequence ID" value="KAK9831214.1"/>
    <property type="molecule type" value="Genomic_DNA"/>
</dbReference>
<comment type="caution">
    <text evidence="2">The sequence shown here is derived from an EMBL/GenBank/DDBJ whole genome shotgun (WGS) entry which is preliminary data.</text>
</comment>
<name>A0AAW1RBY5_9CHLO</name>
<keyword evidence="3" id="KW-1185">Reference proteome</keyword>
<dbReference type="Gene3D" id="2.130.10.120">
    <property type="entry name" value="Prolyl oligopeptidase, N-terminal domain"/>
    <property type="match status" value="2"/>
</dbReference>
<reference evidence="2 3" key="1">
    <citation type="journal article" date="2024" name="Nat. Commun.">
        <title>Phylogenomics reveals the evolutionary origins of lichenization in chlorophyte algae.</title>
        <authorList>
            <person name="Puginier C."/>
            <person name="Libourel C."/>
            <person name="Otte J."/>
            <person name="Skaloud P."/>
            <person name="Haon M."/>
            <person name="Grisel S."/>
            <person name="Petersen M."/>
            <person name="Berrin J.G."/>
            <person name="Delaux P.M."/>
            <person name="Dal Grande F."/>
            <person name="Keller J."/>
        </authorList>
    </citation>
    <scope>NUCLEOTIDE SEQUENCE [LARGE SCALE GENOMIC DNA]</scope>
    <source>
        <strain evidence="2 3">SAG 2145</strain>
    </source>
</reference>